<dbReference type="AlphaFoldDB" id="A0A9K3KXU8"/>
<evidence type="ECO:0000313" key="1">
    <source>
        <dbReference type="EMBL" id="KAG7352039.1"/>
    </source>
</evidence>
<comment type="caution">
    <text evidence="1">The sequence shown here is derived from an EMBL/GenBank/DDBJ whole genome shotgun (WGS) entry which is preliminary data.</text>
</comment>
<evidence type="ECO:0000313" key="2">
    <source>
        <dbReference type="Proteomes" id="UP000693970"/>
    </source>
</evidence>
<gene>
    <name evidence="1" type="ORF">IV203_008087</name>
</gene>
<protein>
    <submittedName>
        <fullName evidence="1">Uncharacterized protein</fullName>
    </submittedName>
</protein>
<proteinExistence type="predicted"/>
<dbReference type="EMBL" id="JAGRRH010000017">
    <property type="protein sequence ID" value="KAG7352039.1"/>
    <property type="molecule type" value="Genomic_DNA"/>
</dbReference>
<reference evidence="1" key="1">
    <citation type="journal article" date="2021" name="Sci. Rep.">
        <title>Diploid genomic architecture of Nitzschia inconspicua, an elite biomass production diatom.</title>
        <authorList>
            <person name="Oliver A."/>
            <person name="Podell S."/>
            <person name="Pinowska A."/>
            <person name="Traller J.C."/>
            <person name="Smith S.R."/>
            <person name="McClure R."/>
            <person name="Beliaev A."/>
            <person name="Bohutskyi P."/>
            <person name="Hill E.A."/>
            <person name="Rabines A."/>
            <person name="Zheng H."/>
            <person name="Allen L.Z."/>
            <person name="Kuo A."/>
            <person name="Grigoriev I.V."/>
            <person name="Allen A.E."/>
            <person name="Hazlebeck D."/>
            <person name="Allen E.E."/>
        </authorList>
    </citation>
    <scope>NUCLEOTIDE SEQUENCE</scope>
    <source>
        <strain evidence="1">Hildebrandi</strain>
    </source>
</reference>
<name>A0A9K3KXU8_9STRA</name>
<accession>A0A9K3KXU8</accession>
<dbReference type="Proteomes" id="UP000693970">
    <property type="component" value="Unassembled WGS sequence"/>
</dbReference>
<reference evidence="1" key="2">
    <citation type="submission" date="2021-04" db="EMBL/GenBank/DDBJ databases">
        <authorList>
            <person name="Podell S."/>
        </authorList>
    </citation>
    <scope>NUCLEOTIDE SEQUENCE</scope>
    <source>
        <strain evidence="1">Hildebrandi</strain>
    </source>
</reference>
<keyword evidence="2" id="KW-1185">Reference proteome</keyword>
<organism evidence="1 2">
    <name type="scientific">Nitzschia inconspicua</name>
    <dbReference type="NCBI Taxonomy" id="303405"/>
    <lineage>
        <taxon>Eukaryota</taxon>
        <taxon>Sar</taxon>
        <taxon>Stramenopiles</taxon>
        <taxon>Ochrophyta</taxon>
        <taxon>Bacillariophyta</taxon>
        <taxon>Bacillariophyceae</taxon>
        <taxon>Bacillariophycidae</taxon>
        <taxon>Bacillariales</taxon>
        <taxon>Bacillariaceae</taxon>
        <taxon>Nitzschia</taxon>
    </lineage>
</organism>
<sequence>MEPEPNNIQQTEPLHQTEEEALIQFQSRISAMISSFHYHIDRISQLLNVSAASSESVMTSSSHATHAIEIRQCCRNIREIFSRHDELVHLWNGSYYHSSDGNESTSSQNDGTLQSRNDHQEILRRKDELFVFVDDLVHLACVEIRWDDLPSSITGADNSLHSLIIITVDTILPNITNVCPLSLDQTSKILKRVLFLMQDIIEEYSYVNGNTTIPESIQDLKLLESLVNLVTGEVSIDHLQQIIHPSEALQVLKIPLELACLLTPNTGTSSSLEVVPFRAEFLYSVRVLVDFLLQNLSGTIGREHENRSNSPSALKPSVREWIQQRSNNNRGETRLPVGDNGGASLQQSHGMTNYDEPTFENLCTLVKPDEMEGYGRTECEISEVRGGGQVSTDYLLALFDQYGASLVDQTLQLLQSPPIGAIGDVESPTKEEGIAAENSVEQAANTTKLGTEQIESAIQMAHMSADFLLYMDSEQGLASSSDLTSTLRSLWIGLSYFILNHMSGTEDEDGLKDIHIAATEILFRLTKSHVGARLATGTKEIFHNEDDICALATMIFRLIKGSGGTKWKEDGKEWVAFLLEKCGDQTSLQKVLYMALFSLTACLEEHEEMNEDSGSTYFSLLGLVGLDDDSSDDKETAGDDSEEDIWRWYMRHVCFPTT</sequence>